<sequence>MHLREAISNQGSLGSLFLAPKQFSFRSNQICSQVSERGALPTTSNRSVSEWPGGHQRMAFSSVLQWWEEWQLRILVLSSLAIQLFLLTRQVQSKFLFPAWFKACIRLVYIASEPVTVNALATLLNRQKKQVAVRFRSCESRAGVALGSYPSDAPRRAQHTLLQHQRQ</sequence>
<comment type="caution">
    <text evidence="1">The sequence shown here is derived from an EMBL/GenBank/DDBJ whole genome shotgun (WGS) entry which is preliminary data.</text>
</comment>
<dbReference type="AlphaFoldDB" id="A0A8T0PDJ3"/>
<dbReference type="EMBL" id="CM029052">
    <property type="protein sequence ID" value="KAG2558252.1"/>
    <property type="molecule type" value="Genomic_DNA"/>
</dbReference>
<proteinExistence type="predicted"/>
<accession>A0A8T0PDJ3</accession>
<evidence type="ECO:0000313" key="1">
    <source>
        <dbReference type="EMBL" id="KAG2558252.1"/>
    </source>
</evidence>
<name>A0A8T0PDJ3_PANVG</name>
<protein>
    <submittedName>
        <fullName evidence="1">Uncharacterized protein</fullName>
    </submittedName>
</protein>
<gene>
    <name evidence="1" type="ORF">PVAP13_8NG124403</name>
</gene>
<reference evidence="1 2" key="1">
    <citation type="submission" date="2020-05" db="EMBL/GenBank/DDBJ databases">
        <title>WGS assembly of Panicum virgatum.</title>
        <authorList>
            <person name="Lovell J.T."/>
            <person name="Jenkins J."/>
            <person name="Shu S."/>
            <person name="Juenger T.E."/>
            <person name="Schmutz J."/>
        </authorList>
    </citation>
    <scope>NUCLEOTIDE SEQUENCE [LARGE SCALE GENOMIC DNA]</scope>
    <source>
        <strain evidence="2">cv. AP13</strain>
    </source>
</reference>
<organism evidence="1 2">
    <name type="scientific">Panicum virgatum</name>
    <name type="common">Blackwell switchgrass</name>
    <dbReference type="NCBI Taxonomy" id="38727"/>
    <lineage>
        <taxon>Eukaryota</taxon>
        <taxon>Viridiplantae</taxon>
        <taxon>Streptophyta</taxon>
        <taxon>Embryophyta</taxon>
        <taxon>Tracheophyta</taxon>
        <taxon>Spermatophyta</taxon>
        <taxon>Magnoliopsida</taxon>
        <taxon>Liliopsida</taxon>
        <taxon>Poales</taxon>
        <taxon>Poaceae</taxon>
        <taxon>PACMAD clade</taxon>
        <taxon>Panicoideae</taxon>
        <taxon>Panicodae</taxon>
        <taxon>Paniceae</taxon>
        <taxon>Panicinae</taxon>
        <taxon>Panicum</taxon>
        <taxon>Panicum sect. Hiantes</taxon>
    </lineage>
</organism>
<keyword evidence="2" id="KW-1185">Reference proteome</keyword>
<evidence type="ECO:0000313" key="2">
    <source>
        <dbReference type="Proteomes" id="UP000823388"/>
    </source>
</evidence>
<dbReference type="Proteomes" id="UP000823388">
    <property type="component" value="Chromosome 8N"/>
</dbReference>